<evidence type="ECO:0000256" key="3">
    <source>
        <dbReference type="ARBA" id="ARBA00022692"/>
    </source>
</evidence>
<keyword evidence="8" id="KW-1185">Reference proteome</keyword>
<evidence type="ECO:0000256" key="1">
    <source>
        <dbReference type="ARBA" id="ARBA00004651"/>
    </source>
</evidence>
<keyword evidence="3 6" id="KW-0812">Transmembrane</keyword>
<dbReference type="Proteomes" id="UP001198862">
    <property type="component" value="Unassembled WGS sequence"/>
</dbReference>
<comment type="subcellular location">
    <subcellularLocation>
        <location evidence="1">Cell membrane</location>
        <topology evidence="1">Multi-pass membrane protein</topology>
    </subcellularLocation>
</comment>
<keyword evidence="2" id="KW-1003">Cell membrane</keyword>
<reference evidence="7 8" key="1">
    <citation type="submission" date="2021-11" db="EMBL/GenBank/DDBJ databases">
        <authorList>
            <person name="Lee D.-H."/>
            <person name="Kim S.-B."/>
        </authorList>
    </citation>
    <scope>NUCLEOTIDE SEQUENCE [LARGE SCALE GENOMIC DNA]</scope>
    <source>
        <strain evidence="7 8">KCTC 52223</strain>
    </source>
</reference>
<keyword evidence="4 6" id="KW-1133">Transmembrane helix</keyword>
<sequence length="168" mass="17739">MAAAQRLPLPSQLGLVALLGSGIMLGGALFFQYVMGFAPCEMCHWQRWPHIAAMIAGLAAFASSSRPRLATTFLVIAIAAIAITSAIGLFHAGVEYRWWQGPQSCTGTVPTGLSPEELKKYLFGAKMVRCDAVVWSLLGISMAGWNAILSAILAVGLASGLSRTASSR</sequence>
<dbReference type="InterPro" id="IPR024199">
    <property type="entry name" value="Uncharacterised_DsbB"/>
</dbReference>
<dbReference type="SUPFAM" id="SSF158442">
    <property type="entry name" value="DsbB-like"/>
    <property type="match status" value="1"/>
</dbReference>
<keyword evidence="5 6" id="KW-0472">Membrane</keyword>
<dbReference type="RefSeq" id="WP_230553998.1">
    <property type="nucleotide sequence ID" value="NZ_JAJISD010000016.1"/>
</dbReference>
<dbReference type="PIRSF" id="PIRSF033913">
    <property type="entry name" value="S-S_format_DsbB"/>
    <property type="match status" value="1"/>
</dbReference>
<dbReference type="PANTHER" id="PTHR36570">
    <property type="entry name" value="DISULFIDE BOND FORMATION PROTEIN B"/>
    <property type="match status" value="1"/>
</dbReference>
<organism evidence="7 8">
    <name type="scientific">Reyranella aquatilis</name>
    <dbReference type="NCBI Taxonomy" id="2035356"/>
    <lineage>
        <taxon>Bacteria</taxon>
        <taxon>Pseudomonadati</taxon>
        <taxon>Pseudomonadota</taxon>
        <taxon>Alphaproteobacteria</taxon>
        <taxon>Hyphomicrobiales</taxon>
        <taxon>Reyranellaceae</taxon>
        <taxon>Reyranella</taxon>
    </lineage>
</organism>
<dbReference type="InterPro" id="IPR050183">
    <property type="entry name" value="DsbB"/>
</dbReference>
<evidence type="ECO:0000256" key="2">
    <source>
        <dbReference type="ARBA" id="ARBA00022475"/>
    </source>
</evidence>
<evidence type="ECO:0000313" key="8">
    <source>
        <dbReference type="Proteomes" id="UP001198862"/>
    </source>
</evidence>
<accession>A0ABS8L2K1</accession>
<dbReference type="PANTHER" id="PTHR36570:SF3">
    <property type="entry name" value="DISULFIDE BOND FORMATION PROTEIN B"/>
    <property type="match status" value="1"/>
</dbReference>
<protein>
    <submittedName>
        <fullName evidence="7">Disulfide bond formation protein B</fullName>
    </submittedName>
</protein>
<feature type="transmembrane region" description="Helical" evidence="6">
    <location>
        <begin position="132"/>
        <end position="158"/>
    </location>
</feature>
<dbReference type="InterPro" id="IPR023380">
    <property type="entry name" value="DsbB-like_sf"/>
</dbReference>
<evidence type="ECO:0000256" key="6">
    <source>
        <dbReference type="SAM" id="Phobius"/>
    </source>
</evidence>
<evidence type="ECO:0000256" key="4">
    <source>
        <dbReference type="ARBA" id="ARBA00022989"/>
    </source>
</evidence>
<dbReference type="InterPro" id="IPR003752">
    <property type="entry name" value="DiS_bond_form_DsbB/BdbC"/>
</dbReference>
<dbReference type="Pfam" id="PF02600">
    <property type="entry name" value="DsbB"/>
    <property type="match status" value="1"/>
</dbReference>
<gene>
    <name evidence="7" type="ORF">LJ725_26705</name>
</gene>
<dbReference type="EMBL" id="JAJISD010000016">
    <property type="protein sequence ID" value="MCC8432577.1"/>
    <property type="molecule type" value="Genomic_DNA"/>
</dbReference>
<evidence type="ECO:0000256" key="5">
    <source>
        <dbReference type="ARBA" id="ARBA00023136"/>
    </source>
</evidence>
<comment type="caution">
    <text evidence="7">The sequence shown here is derived from an EMBL/GenBank/DDBJ whole genome shotgun (WGS) entry which is preliminary data.</text>
</comment>
<evidence type="ECO:0000313" key="7">
    <source>
        <dbReference type="EMBL" id="MCC8432577.1"/>
    </source>
</evidence>
<dbReference type="Gene3D" id="1.20.1550.10">
    <property type="entry name" value="DsbB-like"/>
    <property type="match status" value="1"/>
</dbReference>
<proteinExistence type="predicted"/>
<name>A0ABS8L2K1_9HYPH</name>
<feature type="transmembrane region" description="Helical" evidence="6">
    <location>
        <begin position="12"/>
        <end position="33"/>
    </location>
</feature>
<feature type="transmembrane region" description="Helical" evidence="6">
    <location>
        <begin position="69"/>
        <end position="92"/>
    </location>
</feature>